<dbReference type="PROSITE" id="PS50011">
    <property type="entry name" value="PROTEIN_KINASE_DOM"/>
    <property type="match status" value="1"/>
</dbReference>
<dbReference type="STRING" id="658196.A0A397SKB2"/>
<keyword evidence="5" id="KW-0067">ATP-binding</keyword>
<evidence type="ECO:0000256" key="3">
    <source>
        <dbReference type="ARBA" id="ARBA00022741"/>
    </source>
</evidence>
<sequence>MVLEYANGGKFNDYIVPIYYWKEKLQAILHAIMGLKTIHKNKMVHRDFYIGNILLLRKYCSLYYKHSKYPYSKMYISDMGLCGEADNVDKTKIYLIMPYVAPEVLCGKPYTQAADILGIGIDSKKNQN</sequence>
<keyword evidence="2" id="KW-0808">Transferase</keyword>
<evidence type="ECO:0000256" key="4">
    <source>
        <dbReference type="ARBA" id="ARBA00022777"/>
    </source>
</evidence>
<dbReference type="Pfam" id="PF00069">
    <property type="entry name" value="Pkinase"/>
    <property type="match status" value="1"/>
</dbReference>
<evidence type="ECO:0000256" key="5">
    <source>
        <dbReference type="ARBA" id="ARBA00022840"/>
    </source>
</evidence>
<name>A0A397SKB2_9GLOM</name>
<accession>A0A397SKB2</accession>
<comment type="caution">
    <text evidence="7">The sequence shown here is derived from an EMBL/GenBank/DDBJ whole genome shotgun (WGS) entry which is preliminary data.</text>
</comment>
<gene>
    <name evidence="7" type="ORF">C1645_857817</name>
</gene>
<dbReference type="Gene3D" id="1.10.510.10">
    <property type="entry name" value="Transferase(Phosphotransferase) domain 1"/>
    <property type="match status" value="1"/>
</dbReference>
<dbReference type="InterPro" id="IPR000719">
    <property type="entry name" value="Prot_kinase_dom"/>
</dbReference>
<evidence type="ECO:0000256" key="2">
    <source>
        <dbReference type="ARBA" id="ARBA00022679"/>
    </source>
</evidence>
<keyword evidence="3" id="KW-0547">Nucleotide-binding</keyword>
<evidence type="ECO:0000313" key="7">
    <source>
        <dbReference type="EMBL" id="RIA85339.1"/>
    </source>
</evidence>
<protein>
    <submittedName>
        <fullName evidence="7">Kinase-like domain-containing protein</fullName>
    </submittedName>
</protein>
<proteinExistence type="predicted"/>
<dbReference type="SUPFAM" id="SSF56112">
    <property type="entry name" value="Protein kinase-like (PK-like)"/>
    <property type="match status" value="1"/>
</dbReference>
<reference evidence="7 8" key="1">
    <citation type="submission" date="2018-06" db="EMBL/GenBank/DDBJ databases">
        <title>Comparative genomics reveals the genomic features of Rhizophagus irregularis, R. cerebriforme, R. diaphanum and Gigaspora rosea, and their symbiotic lifestyle signature.</title>
        <authorList>
            <person name="Morin E."/>
            <person name="San Clemente H."/>
            <person name="Chen E.C.H."/>
            <person name="De La Providencia I."/>
            <person name="Hainaut M."/>
            <person name="Kuo A."/>
            <person name="Kohler A."/>
            <person name="Murat C."/>
            <person name="Tang N."/>
            <person name="Roy S."/>
            <person name="Loubradou J."/>
            <person name="Henrissat B."/>
            <person name="Grigoriev I.V."/>
            <person name="Corradi N."/>
            <person name="Roux C."/>
            <person name="Martin F.M."/>
        </authorList>
    </citation>
    <scope>NUCLEOTIDE SEQUENCE [LARGE SCALE GENOMIC DNA]</scope>
    <source>
        <strain evidence="7 8">DAOM 227022</strain>
    </source>
</reference>
<evidence type="ECO:0000256" key="1">
    <source>
        <dbReference type="ARBA" id="ARBA00022527"/>
    </source>
</evidence>
<dbReference type="PANTHER" id="PTHR24351">
    <property type="entry name" value="RIBOSOMAL PROTEIN S6 KINASE"/>
    <property type="match status" value="1"/>
</dbReference>
<dbReference type="GO" id="GO:0004674">
    <property type="term" value="F:protein serine/threonine kinase activity"/>
    <property type="evidence" value="ECO:0007669"/>
    <property type="project" value="UniProtKB-KW"/>
</dbReference>
<evidence type="ECO:0000313" key="8">
    <source>
        <dbReference type="Proteomes" id="UP000265703"/>
    </source>
</evidence>
<keyword evidence="8" id="KW-1185">Reference proteome</keyword>
<organism evidence="7 8">
    <name type="scientific">Glomus cerebriforme</name>
    <dbReference type="NCBI Taxonomy" id="658196"/>
    <lineage>
        <taxon>Eukaryota</taxon>
        <taxon>Fungi</taxon>
        <taxon>Fungi incertae sedis</taxon>
        <taxon>Mucoromycota</taxon>
        <taxon>Glomeromycotina</taxon>
        <taxon>Glomeromycetes</taxon>
        <taxon>Glomerales</taxon>
        <taxon>Glomeraceae</taxon>
        <taxon>Glomus</taxon>
    </lineage>
</organism>
<dbReference type="Proteomes" id="UP000265703">
    <property type="component" value="Unassembled WGS sequence"/>
</dbReference>
<feature type="domain" description="Protein kinase" evidence="6">
    <location>
        <begin position="1"/>
        <end position="128"/>
    </location>
</feature>
<evidence type="ECO:0000259" key="6">
    <source>
        <dbReference type="PROSITE" id="PS50011"/>
    </source>
</evidence>
<keyword evidence="1" id="KW-0723">Serine/threonine-protein kinase</keyword>
<dbReference type="GO" id="GO:0005524">
    <property type="term" value="F:ATP binding"/>
    <property type="evidence" value="ECO:0007669"/>
    <property type="project" value="UniProtKB-KW"/>
</dbReference>
<dbReference type="EMBL" id="QKYT01000432">
    <property type="protein sequence ID" value="RIA85339.1"/>
    <property type="molecule type" value="Genomic_DNA"/>
</dbReference>
<dbReference type="OrthoDB" id="544350at2759"/>
<keyword evidence="4 7" id="KW-0418">Kinase</keyword>
<dbReference type="InterPro" id="IPR011009">
    <property type="entry name" value="Kinase-like_dom_sf"/>
</dbReference>
<dbReference type="AlphaFoldDB" id="A0A397SKB2"/>